<name>A0ABZ1NH45_9NOCA</name>
<dbReference type="EMBL" id="CP109527">
    <property type="protein sequence ID" value="WTY39086.1"/>
    <property type="molecule type" value="Genomic_DNA"/>
</dbReference>
<reference evidence="2 3" key="1">
    <citation type="submission" date="2022-10" db="EMBL/GenBank/DDBJ databases">
        <title>The complete genomes of actinobacterial strains from the NBC collection.</title>
        <authorList>
            <person name="Joergensen T.S."/>
            <person name="Alvarez Arevalo M."/>
            <person name="Sterndorff E.B."/>
            <person name="Faurdal D."/>
            <person name="Vuksanovic O."/>
            <person name="Mourched A.-S."/>
            <person name="Charusanti P."/>
            <person name="Shaw S."/>
            <person name="Blin K."/>
            <person name="Weber T."/>
        </authorList>
    </citation>
    <scope>NUCLEOTIDE SEQUENCE [LARGE SCALE GENOMIC DNA]</scope>
    <source>
        <strain evidence="2 3">NBC_01413</strain>
    </source>
</reference>
<dbReference type="Proteomes" id="UP001621418">
    <property type="component" value="Chromosome"/>
</dbReference>
<evidence type="ECO:0000256" key="1">
    <source>
        <dbReference type="SAM" id="SignalP"/>
    </source>
</evidence>
<organism evidence="2 3">
    <name type="scientific">Nocardia salmonicida</name>
    <dbReference type="NCBI Taxonomy" id="53431"/>
    <lineage>
        <taxon>Bacteria</taxon>
        <taxon>Bacillati</taxon>
        <taxon>Actinomycetota</taxon>
        <taxon>Actinomycetes</taxon>
        <taxon>Mycobacteriales</taxon>
        <taxon>Nocardiaceae</taxon>
        <taxon>Nocardia</taxon>
    </lineage>
</organism>
<gene>
    <name evidence="2" type="ORF">OG308_15270</name>
</gene>
<keyword evidence="3" id="KW-1185">Reference proteome</keyword>
<accession>A0ABZ1NH45</accession>
<feature type="chain" id="PRO_5045663450" evidence="1">
    <location>
        <begin position="27"/>
        <end position="273"/>
    </location>
</feature>
<sequence>MAVQAGAAVVLLAAAVLALRPPAANVADTVSNTTLTVDESAKVDLARPFVDTPADSWAEGETGIVPPAAVAIGRYSADQVATVMGAVRRLIATSRLNRYVIETHDAEPVLALLAPHQAEEMRTQRANNEAGNWRLSVRIARGYELLPVTPRATGTMAVLVNDKGELVIRTNYLVAYAFDAPDPSSLDGPLDIVAVDRWEADYIWVDDERYDAGSQGIYYGDFRGFQYSVNCALPSGIIAPAYSDPTTVRPHGPNAPPESYFDPNAPMQTVGGC</sequence>
<evidence type="ECO:0000313" key="3">
    <source>
        <dbReference type="Proteomes" id="UP001621418"/>
    </source>
</evidence>
<protein>
    <submittedName>
        <fullName evidence="2">Uncharacterized protein</fullName>
    </submittedName>
</protein>
<feature type="signal peptide" evidence="1">
    <location>
        <begin position="1"/>
        <end position="26"/>
    </location>
</feature>
<dbReference type="RefSeq" id="WP_357367024.1">
    <property type="nucleotide sequence ID" value="NZ_CP109527.1"/>
</dbReference>
<proteinExistence type="predicted"/>
<keyword evidence="1" id="KW-0732">Signal</keyword>
<evidence type="ECO:0000313" key="2">
    <source>
        <dbReference type="EMBL" id="WTY39086.1"/>
    </source>
</evidence>